<sequence length="219" mass="23574">MNGVAAQDGSRPNRRQIQAAQTRRDIILAASKLFTQHGYAHTSVADIAREAGVAVQTIYASVGTKPQLITAMLDEVDAIAEIPQLAAQMQRSDDAHEVISLVVRLTRQLNERCHDIIAGLRSGAHVDADLAAAYAAGSARHRDGSTACARRLARLNALRPGLDTATAATTIAVLLSTDSYTQLHTEHGWPYDRCEHWLRDTLNQLLLPATTPAAPLNGS</sequence>
<dbReference type="InterPro" id="IPR050109">
    <property type="entry name" value="HTH-type_TetR-like_transc_reg"/>
</dbReference>
<name>A0A8J3U9C6_9ACTN</name>
<evidence type="ECO:0000256" key="4">
    <source>
        <dbReference type="PROSITE-ProRule" id="PRU00335"/>
    </source>
</evidence>
<dbReference type="Gene3D" id="1.10.357.10">
    <property type="entry name" value="Tetracycline Repressor, domain 2"/>
    <property type="match status" value="1"/>
</dbReference>
<organism evidence="6 7">
    <name type="scientific">Planotetraspora phitsanulokensis</name>
    <dbReference type="NCBI Taxonomy" id="575192"/>
    <lineage>
        <taxon>Bacteria</taxon>
        <taxon>Bacillati</taxon>
        <taxon>Actinomycetota</taxon>
        <taxon>Actinomycetes</taxon>
        <taxon>Streptosporangiales</taxon>
        <taxon>Streptosporangiaceae</taxon>
        <taxon>Planotetraspora</taxon>
    </lineage>
</organism>
<evidence type="ECO:0000313" key="7">
    <source>
        <dbReference type="Proteomes" id="UP000622547"/>
    </source>
</evidence>
<feature type="domain" description="HTH tetR-type" evidence="5">
    <location>
        <begin position="20"/>
        <end position="80"/>
    </location>
</feature>
<dbReference type="SUPFAM" id="SSF46689">
    <property type="entry name" value="Homeodomain-like"/>
    <property type="match status" value="1"/>
</dbReference>
<feature type="DNA-binding region" description="H-T-H motif" evidence="4">
    <location>
        <begin position="43"/>
        <end position="62"/>
    </location>
</feature>
<comment type="caution">
    <text evidence="6">The sequence shown here is derived from an EMBL/GenBank/DDBJ whole genome shotgun (WGS) entry which is preliminary data.</text>
</comment>
<dbReference type="Pfam" id="PF00440">
    <property type="entry name" value="TetR_N"/>
    <property type="match status" value="1"/>
</dbReference>
<protein>
    <submittedName>
        <fullName evidence="6">TetR family transcriptional regulator</fullName>
    </submittedName>
</protein>
<dbReference type="EMBL" id="BOOP01000030">
    <property type="protein sequence ID" value="GII41154.1"/>
    <property type="molecule type" value="Genomic_DNA"/>
</dbReference>
<dbReference type="PANTHER" id="PTHR30055">
    <property type="entry name" value="HTH-TYPE TRANSCRIPTIONAL REGULATOR RUTR"/>
    <property type="match status" value="1"/>
</dbReference>
<dbReference type="GO" id="GO:0000976">
    <property type="term" value="F:transcription cis-regulatory region binding"/>
    <property type="evidence" value="ECO:0007669"/>
    <property type="project" value="TreeGrafter"/>
</dbReference>
<evidence type="ECO:0000256" key="2">
    <source>
        <dbReference type="ARBA" id="ARBA00023125"/>
    </source>
</evidence>
<accession>A0A8J3U9C6</accession>
<dbReference type="PRINTS" id="PR00455">
    <property type="entry name" value="HTHTETR"/>
</dbReference>
<dbReference type="PANTHER" id="PTHR30055:SF234">
    <property type="entry name" value="HTH-TYPE TRANSCRIPTIONAL REGULATOR BETI"/>
    <property type="match status" value="1"/>
</dbReference>
<evidence type="ECO:0000256" key="3">
    <source>
        <dbReference type="ARBA" id="ARBA00023163"/>
    </source>
</evidence>
<gene>
    <name evidence="6" type="ORF">Pph01_61570</name>
</gene>
<keyword evidence="7" id="KW-1185">Reference proteome</keyword>
<evidence type="ECO:0000259" key="5">
    <source>
        <dbReference type="PROSITE" id="PS50977"/>
    </source>
</evidence>
<evidence type="ECO:0000313" key="6">
    <source>
        <dbReference type="EMBL" id="GII41154.1"/>
    </source>
</evidence>
<dbReference type="InterPro" id="IPR001647">
    <property type="entry name" value="HTH_TetR"/>
</dbReference>
<dbReference type="PROSITE" id="PS50977">
    <property type="entry name" value="HTH_TETR_2"/>
    <property type="match status" value="1"/>
</dbReference>
<evidence type="ECO:0000256" key="1">
    <source>
        <dbReference type="ARBA" id="ARBA00023015"/>
    </source>
</evidence>
<dbReference type="GO" id="GO:0003700">
    <property type="term" value="F:DNA-binding transcription factor activity"/>
    <property type="evidence" value="ECO:0007669"/>
    <property type="project" value="TreeGrafter"/>
</dbReference>
<keyword evidence="1" id="KW-0805">Transcription regulation</keyword>
<dbReference type="InterPro" id="IPR009057">
    <property type="entry name" value="Homeodomain-like_sf"/>
</dbReference>
<keyword evidence="3" id="KW-0804">Transcription</keyword>
<proteinExistence type="predicted"/>
<reference evidence="6 7" key="1">
    <citation type="submission" date="2021-01" db="EMBL/GenBank/DDBJ databases">
        <title>Whole genome shotgun sequence of Planotetraspora phitsanulokensis NBRC 104273.</title>
        <authorList>
            <person name="Komaki H."/>
            <person name="Tamura T."/>
        </authorList>
    </citation>
    <scope>NUCLEOTIDE SEQUENCE [LARGE SCALE GENOMIC DNA]</scope>
    <source>
        <strain evidence="6 7">NBRC 104273</strain>
    </source>
</reference>
<keyword evidence="2 4" id="KW-0238">DNA-binding</keyword>
<dbReference type="AlphaFoldDB" id="A0A8J3U9C6"/>
<dbReference type="Proteomes" id="UP000622547">
    <property type="component" value="Unassembled WGS sequence"/>
</dbReference>